<gene>
    <name evidence="2" type="ORF">EIP91_007118</name>
</gene>
<evidence type="ECO:0000313" key="3">
    <source>
        <dbReference type="Proteomes" id="UP000292702"/>
    </source>
</evidence>
<dbReference type="AlphaFoldDB" id="A0A4R0RCY2"/>
<evidence type="ECO:0000256" key="1">
    <source>
        <dbReference type="SAM" id="MobiDB-lite"/>
    </source>
</evidence>
<dbReference type="STRING" id="92696.A0A4R0RCY2"/>
<organism evidence="2 3">
    <name type="scientific">Steccherinum ochraceum</name>
    <dbReference type="NCBI Taxonomy" id="92696"/>
    <lineage>
        <taxon>Eukaryota</taxon>
        <taxon>Fungi</taxon>
        <taxon>Dikarya</taxon>
        <taxon>Basidiomycota</taxon>
        <taxon>Agaricomycotina</taxon>
        <taxon>Agaricomycetes</taxon>
        <taxon>Polyporales</taxon>
        <taxon>Steccherinaceae</taxon>
        <taxon>Steccherinum</taxon>
    </lineage>
</organism>
<sequence length="182" mass="20456">SRTPALCFTFKISPLNKITIFWHSTESVRSSPDPQLQPPAMGSDADNQGPKPTYIYKLVHFSTPPPEPLPDALPVSDLDSRDKFLHMSTQKQVPRTLAHFFKDDPKVYVLRVPYEGVEKLIKWEDPKGEVCGPRAGEGMFPHIYNGLKLGKDEVESVAVWENSAEGWDAAVKKAEESGWFVF</sequence>
<accession>A0A4R0RCY2</accession>
<dbReference type="InterPro" id="IPR009297">
    <property type="entry name" value="DUF952"/>
</dbReference>
<evidence type="ECO:0000313" key="2">
    <source>
        <dbReference type="EMBL" id="TCD62279.1"/>
    </source>
</evidence>
<proteinExistence type="predicted"/>
<dbReference type="OrthoDB" id="3335358at2759"/>
<keyword evidence="3" id="KW-1185">Reference proteome</keyword>
<protein>
    <submittedName>
        <fullName evidence="2">Uncharacterized protein</fullName>
    </submittedName>
</protein>
<reference evidence="2 3" key="1">
    <citation type="submission" date="2018-11" db="EMBL/GenBank/DDBJ databases">
        <title>Genome assembly of Steccherinum ochraceum LE-BIN_3174, the white-rot fungus of the Steccherinaceae family (The Residual Polyporoid clade, Polyporales, Basidiomycota).</title>
        <authorList>
            <person name="Fedorova T.V."/>
            <person name="Glazunova O.A."/>
            <person name="Landesman E.O."/>
            <person name="Moiseenko K.V."/>
            <person name="Psurtseva N.V."/>
            <person name="Savinova O.S."/>
            <person name="Shakhova N.V."/>
            <person name="Tyazhelova T.V."/>
            <person name="Vasina D.V."/>
        </authorList>
    </citation>
    <scope>NUCLEOTIDE SEQUENCE [LARGE SCALE GENOMIC DNA]</scope>
    <source>
        <strain evidence="2 3">LE-BIN_3174</strain>
    </source>
</reference>
<dbReference type="PANTHER" id="PTHR34129">
    <property type="entry name" value="BLR1139 PROTEIN"/>
    <property type="match status" value="1"/>
</dbReference>
<feature type="region of interest" description="Disordered" evidence="1">
    <location>
        <begin position="29"/>
        <end position="49"/>
    </location>
</feature>
<name>A0A4R0RCY2_9APHY</name>
<dbReference type="PANTHER" id="PTHR34129:SF1">
    <property type="entry name" value="DUF952 DOMAIN-CONTAINING PROTEIN"/>
    <property type="match status" value="1"/>
</dbReference>
<dbReference type="EMBL" id="RWJN01000386">
    <property type="protein sequence ID" value="TCD62279.1"/>
    <property type="molecule type" value="Genomic_DNA"/>
</dbReference>
<dbReference type="Gene3D" id="3.20.170.20">
    <property type="entry name" value="Protein of unknown function DUF952"/>
    <property type="match status" value="1"/>
</dbReference>
<feature type="non-terminal residue" evidence="2">
    <location>
        <position position="1"/>
    </location>
</feature>
<dbReference type="SUPFAM" id="SSF56399">
    <property type="entry name" value="ADP-ribosylation"/>
    <property type="match status" value="1"/>
</dbReference>
<dbReference type="Proteomes" id="UP000292702">
    <property type="component" value="Unassembled WGS sequence"/>
</dbReference>
<dbReference type="Pfam" id="PF06108">
    <property type="entry name" value="DUF952"/>
    <property type="match status" value="1"/>
</dbReference>
<comment type="caution">
    <text evidence="2">The sequence shown here is derived from an EMBL/GenBank/DDBJ whole genome shotgun (WGS) entry which is preliminary data.</text>
</comment>